<evidence type="ECO:0000313" key="9">
    <source>
        <dbReference type="EMBL" id="MDZ5458414.1"/>
    </source>
</evidence>
<keyword evidence="7" id="KW-0812">Transmembrane</keyword>
<evidence type="ECO:0000256" key="1">
    <source>
        <dbReference type="ARBA" id="ARBA00004370"/>
    </source>
</evidence>
<evidence type="ECO:0000256" key="6">
    <source>
        <dbReference type="SAM" id="MobiDB-lite"/>
    </source>
</evidence>
<dbReference type="PANTHER" id="PTHR24421">
    <property type="entry name" value="NITRATE/NITRITE SENSOR PROTEIN NARX-RELATED"/>
    <property type="match status" value="1"/>
</dbReference>
<dbReference type="RefSeq" id="WP_322466494.1">
    <property type="nucleotide sequence ID" value="NZ_JAXOJX010000029.1"/>
</dbReference>
<dbReference type="SMART" id="SM00387">
    <property type="entry name" value="HATPase_c"/>
    <property type="match status" value="1"/>
</dbReference>
<reference evidence="9 10" key="1">
    <citation type="submission" date="2023-11" db="EMBL/GenBank/DDBJ databases">
        <title>Draft genome of Azohydromonas lata strain H1 (DSM1123), a polyhydroxyalkanoate producer.</title>
        <authorList>
            <person name="Traversa D."/>
            <person name="D'Addabbo P."/>
            <person name="Pazzani C."/>
            <person name="Manzari C."/>
            <person name="Chiara M."/>
            <person name="Scrascia M."/>
        </authorList>
    </citation>
    <scope>NUCLEOTIDE SEQUENCE [LARGE SCALE GENOMIC DNA]</scope>
    <source>
        <strain evidence="9 10">H1</strain>
    </source>
</reference>
<dbReference type="Gene3D" id="1.20.5.1930">
    <property type="match status" value="1"/>
</dbReference>
<dbReference type="Gene3D" id="6.10.340.10">
    <property type="match status" value="1"/>
</dbReference>
<keyword evidence="5" id="KW-0902">Two-component regulatory system</keyword>
<feature type="transmembrane region" description="Helical" evidence="7">
    <location>
        <begin position="183"/>
        <end position="205"/>
    </location>
</feature>
<comment type="subcellular location">
    <subcellularLocation>
        <location evidence="1">Membrane</location>
    </subcellularLocation>
</comment>
<protein>
    <submittedName>
        <fullName evidence="9">Histidine kinase</fullName>
    </submittedName>
</protein>
<keyword evidence="2" id="KW-0597">Phosphoprotein</keyword>
<feature type="domain" description="HAMP" evidence="8">
    <location>
        <begin position="205"/>
        <end position="257"/>
    </location>
</feature>
<keyword evidence="7" id="KW-0472">Membrane</keyword>
<dbReference type="InterPro" id="IPR011712">
    <property type="entry name" value="Sig_transdc_His_kin_sub3_dim/P"/>
</dbReference>
<proteinExistence type="predicted"/>
<dbReference type="InterPro" id="IPR036890">
    <property type="entry name" value="HATPase_C_sf"/>
</dbReference>
<dbReference type="SUPFAM" id="SSF55874">
    <property type="entry name" value="ATPase domain of HSP90 chaperone/DNA topoisomerase II/histidine kinase"/>
    <property type="match status" value="1"/>
</dbReference>
<dbReference type="InterPro" id="IPR003660">
    <property type="entry name" value="HAMP_dom"/>
</dbReference>
<dbReference type="Pfam" id="PF00672">
    <property type="entry name" value="HAMP"/>
    <property type="match status" value="1"/>
</dbReference>
<dbReference type="EMBL" id="JAXOJX010000029">
    <property type="protein sequence ID" value="MDZ5458414.1"/>
    <property type="molecule type" value="Genomic_DNA"/>
</dbReference>
<evidence type="ECO:0000256" key="2">
    <source>
        <dbReference type="ARBA" id="ARBA00022553"/>
    </source>
</evidence>
<evidence type="ECO:0000256" key="4">
    <source>
        <dbReference type="ARBA" id="ARBA00022777"/>
    </source>
</evidence>
<dbReference type="Pfam" id="PF07730">
    <property type="entry name" value="HisKA_3"/>
    <property type="match status" value="1"/>
</dbReference>
<keyword evidence="3" id="KW-0808">Transferase</keyword>
<dbReference type="Pfam" id="PF02518">
    <property type="entry name" value="HATPase_c"/>
    <property type="match status" value="1"/>
</dbReference>
<evidence type="ECO:0000259" key="8">
    <source>
        <dbReference type="PROSITE" id="PS50885"/>
    </source>
</evidence>
<comment type="caution">
    <text evidence="9">The sequence shown here is derived from an EMBL/GenBank/DDBJ whole genome shotgun (WGS) entry which is preliminary data.</text>
</comment>
<evidence type="ECO:0000256" key="5">
    <source>
        <dbReference type="ARBA" id="ARBA00023012"/>
    </source>
</evidence>
<accession>A0ABU5IH07</accession>
<feature type="transmembrane region" description="Helical" evidence="7">
    <location>
        <begin position="33"/>
        <end position="50"/>
    </location>
</feature>
<dbReference type="GO" id="GO:0016301">
    <property type="term" value="F:kinase activity"/>
    <property type="evidence" value="ECO:0007669"/>
    <property type="project" value="UniProtKB-KW"/>
</dbReference>
<dbReference type="PANTHER" id="PTHR24421:SF58">
    <property type="entry name" value="SIGNAL TRANSDUCTION HISTIDINE-PROTEIN KINASE_PHOSPHATASE UHPB"/>
    <property type="match status" value="1"/>
</dbReference>
<keyword evidence="10" id="KW-1185">Reference proteome</keyword>
<evidence type="ECO:0000313" key="10">
    <source>
        <dbReference type="Proteomes" id="UP001293718"/>
    </source>
</evidence>
<dbReference type="PROSITE" id="PS50885">
    <property type="entry name" value="HAMP"/>
    <property type="match status" value="1"/>
</dbReference>
<dbReference type="Proteomes" id="UP001293718">
    <property type="component" value="Unassembled WGS sequence"/>
</dbReference>
<dbReference type="InterPro" id="IPR003594">
    <property type="entry name" value="HATPase_dom"/>
</dbReference>
<evidence type="ECO:0000256" key="3">
    <source>
        <dbReference type="ARBA" id="ARBA00022679"/>
    </source>
</evidence>
<dbReference type="InterPro" id="IPR050482">
    <property type="entry name" value="Sensor_HK_TwoCompSys"/>
</dbReference>
<evidence type="ECO:0000256" key="7">
    <source>
        <dbReference type="SAM" id="Phobius"/>
    </source>
</evidence>
<keyword evidence="7" id="KW-1133">Transmembrane helix</keyword>
<keyword evidence="4 9" id="KW-0418">Kinase</keyword>
<dbReference type="CDD" id="cd16917">
    <property type="entry name" value="HATPase_UhpB-NarQ-NarX-like"/>
    <property type="match status" value="1"/>
</dbReference>
<sequence length="499" mass="53828">MSAPSTSPAADSPAAPVDATAQRPPVLLLGRALRWRLGAAALLVLALLAWGDWREWRQRNVQALASTAVLATQLLADDLAQHTSAFDRSTRTVTLEPLQLLAQRAPLCAEVVDIYGRQLDAGCLPQVDDPSALSARLARALAGGRHGAWTQALTLTTSEGVKVATVEVQPHWALEGRQLWQRWAWLAAAALALLAALWLVSRLVARALAPANQILGALGRLSADDLQVRLPPMRLRELQHIGQGFNRLAEHLGELRHRQQQLTLHLLQAREAERRRLARELHDEMGQSLSALQAEAAAMGLMTQALPQAAASAQAMARTTAQLLDGLQRVLADLRPQALDRFGLAVALQSLAAQPRRRPDGSELRVRLKLPTPWTPLPADHDVHVYRIVQEALTNTQRHSSACTATVALRRGPGGLLLSVADDGVGAPQPASAGHGLLGMHERVLALGGRLDWEQPAGGGLCLRVWLPLDKACDTAALDDGPPPPQGLEKQDDPEEMRP</sequence>
<gene>
    <name evidence="9" type="ORF">SM757_17700</name>
</gene>
<organism evidence="9 10">
    <name type="scientific">Azohydromonas lata</name>
    <dbReference type="NCBI Taxonomy" id="45677"/>
    <lineage>
        <taxon>Bacteria</taxon>
        <taxon>Pseudomonadati</taxon>
        <taxon>Pseudomonadota</taxon>
        <taxon>Betaproteobacteria</taxon>
        <taxon>Burkholderiales</taxon>
        <taxon>Sphaerotilaceae</taxon>
        <taxon>Azohydromonas</taxon>
    </lineage>
</organism>
<name>A0ABU5IH07_9BURK</name>
<dbReference type="Gene3D" id="3.30.565.10">
    <property type="entry name" value="Histidine kinase-like ATPase, C-terminal domain"/>
    <property type="match status" value="1"/>
</dbReference>
<feature type="region of interest" description="Disordered" evidence="6">
    <location>
        <begin position="476"/>
        <end position="499"/>
    </location>
</feature>
<dbReference type="CDD" id="cd06225">
    <property type="entry name" value="HAMP"/>
    <property type="match status" value="1"/>
</dbReference>